<evidence type="ECO:0000313" key="2">
    <source>
        <dbReference type="EMBL" id="MBP5857462.1"/>
    </source>
</evidence>
<dbReference type="NCBIfam" id="TIGR02122">
    <property type="entry name" value="TRAP_TAXI"/>
    <property type="match status" value="1"/>
</dbReference>
<keyword evidence="3" id="KW-1185">Reference proteome</keyword>
<dbReference type="RefSeq" id="WP_210682044.1">
    <property type="nucleotide sequence ID" value="NZ_JAGMWN010000004.1"/>
</dbReference>
<evidence type="ECO:0000313" key="3">
    <source>
        <dbReference type="Proteomes" id="UP000672602"/>
    </source>
</evidence>
<dbReference type="Proteomes" id="UP000672602">
    <property type="component" value="Unassembled WGS sequence"/>
</dbReference>
<gene>
    <name evidence="2" type="ORF">KAJ83_10620</name>
</gene>
<feature type="chain" id="PRO_5035323861" evidence="1">
    <location>
        <begin position="40"/>
        <end position="355"/>
    </location>
</feature>
<dbReference type="SUPFAM" id="SSF53850">
    <property type="entry name" value="Periplasmic binding protein-like II"/>
    <property type="match status" value="1"/>
</dbReference>
<keyword evidence="1" id="KW-0732">Signal</keyword>
<dbReference type="EMBL" id="JAGMWN010000004">
    <property type="protein sequence ID" value="MBP5857462.1"/>
    <property type="molecule type" value="Genomic_DNA"/>
</dbReference>
<dbReference type="Gene3D" id="3.40.190.10">
    <property type="entry name" value="Periplasmic binding protein-like II"/>
    <property type="match status" value="2"/>
</dbReference>
<dbReference type="PANTHER" id="PTHR42941">
    <property type="entry name" value="SLL1037 PROTEIN"/>
    <property type="match status" value="1"/>
</dbReference>
<organism evidence="2 3">
    <name type="scientific">Marivibrio halodurans</name>
    <dbReference type="NCBI Taxonomy" id="2039722"/>
    <lineage>
        <taxon>Bacteria</taxon>
        <taxon>Pseudomonadati</taxon>
        <taxon>Pseudomonadota</taxon>
        <taxon>Alphaproteobacteria</taxon>
        <taxon>Rhodospirillales</taxon>
        <taxon>Rhodospirillaceae</taxon>
        <taxon>Marivibrio</taxon>
    </lineage>
</organism>
<dbReference type="AlphaFoldDB" id="A0A8J7RZC0"/>
<reference evidence="2" key="1">
    <citation type="submission" date="2021-04" db="EMBL/GenBank/DDBJ databases">
        <authorList>
            <person name="Zhang D.-C."/>
        </authorList>
    </citation>
    <scope>NUCLEOTIDE SEQUENCE</scope>
    <source>
        <strain evidence="2">CGMCC 1.15697</strain>
    </source>
</reference>
<name>A0A8J7RZC0_9PROT</name>
<dbReference type="InterPro" id="IPR011852">
    <property type="entry name" value="TRAP_TAXI"/>
</dbReference>
<dbReference type="PANTHER" id="PTHR42941:SF1">
    <property type="entry name" value="SLL1037 PROTEIN"/>
    <property type="match status" value="1"/>
</dbReference>
<dbReference type="Pfam" id="PF16868">
    <property type="entry name" value="NMT1_3"/>
    <property type="match status" value="1"/>
</dbReference>
<sequence length="355" mass="37414">MKSRIGIKWAGGAARGLAKGAAFGAFALAAVVGVRPAQAAELPDTVYIAAGQSGSLQHTIASAVAKVLTDNLEADFVVRPYSGTTAFFPVLDSGEVEFGLAPSVDFALSYRGPDRLKIGDRNPYPQTPGLRLVASGANLIAGMLVRKDSEMKTVADLADAQLGGSYPAHLGAYINSYAHLLNAGLTWDDVKVTPVAGLNQGLDALANGRVDGAVYGVGAPRVREVDAAVGVRFLPDDCSAEAKKRVTDAIPGYGFITLPEGRLPGIVEDTCITAYPLYLVAASSMSDDMVEIVAKTLYENADKLAEFHPVLRGWKQATTVRSDATLPYHEGAKNAYIALDAWNDEMDAVQAELSE</sequence>
<feature type="signal peptide" evidence="1">
    <location>
        <begin position="1"/>
        <end position="39"/>
    </location>
</feature>
<comment type="caution">
    <text evidence="2">The sequence shown here is derived from an EMBL/GenBank/DDBJ whole genome shotgun (WGS) entry which is preliminary data.</text>
</comment>
<evidence type="ECO:0000256" key="1">
    <source>
        <dbReference type="SAM" id="SignalP"/>
    </source>
</evidence>
<protein>
    <submittedName>
        <fullName evidence="2">TAXI family TRAP transporter solute-binding subunit</fullName>
    </submittedName>
</protein>
<proteinExistence type="predicted"/>
<accession>A0A8J7RZC0</accession>